<evidence type="ECO:0000256" key="2">
    <source>
        <dbReference type="SAM" id="MobiDB-lite"/>
    </source>
</evidence>
<reference evidence="3 4" key="1">
    <citation type="journal article" date="2018" name="Mol. Biol. Evol.">
        <title>Broad Genomic Sampling Reveals a Smut Pathogenic Ancestry of the Fungal Clade Ustilaginomycotina.</title>
        <authorList>
            <person name="Kijpornyongpan T."/>
            <person name="Mondo S.J."/>
            <person name="Barry K."/>
            <person name="Sandor L."/>
            <person name="Lee J."/>
            <person name="Lipzen A."/>
            <person name="Pangilinan J."/>
            <person name="LaButti K."/>
            <person name="Hainaut M."/>
            <person name="Henrissat B."/>
            <person name="Grigoriev I.V."/>
            <person name="Spatafora J.W."/>
            <person name="Aime M.C."/>
        </authorList>
    </citation>
    <scope>NUCLEOTIDE SEQUENCE [LARGE SCALE GENOMIC DNA]</scope>
    <source>
        <strain evidence="3 4">MCA 3882</strain>
    </source>
</reference>
<dbReference type="GO" id="GO:0006508">
    <property type="term" value="P:proteolysis"/>
    <property type="evidence" value="ECO:0007669"/>
    <property type="project" value="UniProtKB-KW"/>
</dbReference>
<dbReference type="InterPro" id="IPR032466">
    <property type="entry name" value="Metal_Hydrolase"/>
</dbReference>
<dbReference type="AlphaFoldDB" id="A0A316V8D5"/>
<name>A0A316V8D5_9BASI</name>
<gene>
    <name evidence="3" type="ORF">FA14DRAFT_125739</name>
</gene>
<evidence type="ECO:0000313" key="3">
    <source>
        <dbReference type="EMBL" id="PWN32741.1"/>
    </source>
</evidence>
<keyword evidence="1" id="KW-0479">Metal-binding</keyword>
<proteinExistence type="inferred from homology"/>
<dbReference type="PANTHER" id="PTHR10443">
    <property type="entry name" value="MICROSOMAL DIPEPTIDASE"/>
    <property type="match status" value="1"/>
</dbReference>
<evidence type="ECO:0000256" key="1">
    <source>
        <dbReference type="RuleBase" id="RU341113"/>
    </source>
</evidence>
<keyword evidence="1" id="KW-0378">Hydrolase</keyword>
<dbReference type="InParanoid" id="A0A316V8D5"/>
<dbReference type="GO" id="GO:0070573">
    <property type="term" value="F:metallodipeptidase activity"/>
    <property type="evidence" value="ECO:0007669"/>
    <property type="project" value="InterPro"/>
</dbReference>
<dbReference type="Proteomes" id="UP000245771">
    <property type="component" value="Unassembled WGS sequence"/>
</dbReference>
<organism evidence="3 4">
    <name type="scientific">Meira miltonrushii</name>
    <dbReference type="NCBI Taxonomy" id="1280837"/>
    <lineage>
        <taxon>Eukaryota</taxon>
        <taxon>Fungi</taxon>
        <taxon>Dikarya</taxon>
        <taxon>Basidiomycota</taxon>
        <taxon>Ustilaginomycotina</taxon>
        <taxon>Exobasidiomycetes</taxon>
        <taxon>Exobasidiales</taxon>
        <taxon>Brachybasidiaceae</taxon>
        <taxon>Meira</taxon>
    </lineage>
</organism>
<accession>A0A316V8D5</accession>
<comment type="similarity">
    <text evidence="1">Belongs to the metallo-dependent hydrolases superfamily. Peptidase M19 family.</text>
</comment>
<protein>
    <recommendedName>
        <fullName evidence="1">Dipeptidase</fullName>
        <ecNumber evidence="1">3.4.13.19</ecNumber>
    </recommendedName>
</protein>
<dbReference type="PANTHER" id="PTHR10443:SF12">
    <property type="entry name" value="DIPEPTIDASE"/>
    <property type="match status" value="1"/>
</dbReference>
<dbReference type="Pfam" id="PF01244">
    <property type="entry name" value="Peptidase_M19"/>
    <property type="match status" value="1"/>
</dbReference>
<dbReference type="EC" id="3.4.13.19" evidence="1"/>
<dbReference type="GO" id="GO:0046872">
    <property type="term" value="F:metal ion binding"/>
    <property type="evidence" value="ECO:0007669"/>
    <property type="project" value="UniProtKB-UniRule"/>
</dbReference>
<keyword evidence="1" id="KW-0862">Zinc</keyword>
<dbReference type="InterPro" id="IPR008257">
    <property type="entry name" value="Pept_M19"/>
</dbReference>
<keyword evidence="1" id="KW-0482">Metalloprotease</keyword>
<sequence>MFLFGHNQISQSQADRIAKNVLRHQPLIDLHVDLPVVLRYRYHNDLFKTDYDGPLSGHVDLERLQKGGSGGFFSIAFAPCPKDSPKGDEDEEERNRLFLQPSNSVRDTLEQIDITHQLVAQYSDQIASATSPKDILHNFKNGKINHLIGVEGAHLLGNSLGTLRTFYDLGARYLTLTHTCHNAFADTSGSSENEAAKPLHGGLSAYGKRLIREMNRLGMIVDVSHTSDDTTKQAIVHSEAPVVFTHSGARTINNHTRNVPDEILELVSEKSGRDAVIGIPALPSFVAIEPERQTVQTVADHVEHIAKVAGKSRVAIGSDFDGFLQEPISGLEDVSKYSNLLSELASRGWTQAELKGLVSGNFLRVFGKIESIGKAHSRKGTKADTKPWNARTDLGLT</sequence>
<dbReference type="CDD" id="cd01301">
    <property type="entry name" value="rDP_like"/>
    <property type="match status" value="1"/>
</dbReference>
<comment type="catalytic activity">
    <reaction evidence="1">
        <text>an L-aminoacyl-L-amino acid + H2O = 2 an L-alpha-amino acid</text>
        <dbReference type="Rhea" id="RHEA:48940"/>
        <dbReference type="ChEBI" id="CHEBI:15377"/>
        <dbReference type="ChEBI" id="CHEBI:59869"/>
        <dbReference type="ChEBI" id="CHEBI:77460"/>
        <dbReference type="EC" id="3.4.13.19"/>
    </reaction>
</comment>
<keyword evidence="1" id="KW-0645">Protease</keyword>
<dbReference type="EMBL" id="KZ819605">
    <property type="protein sequence ID" value="PWN32741.1"/>
    <property type="molecule type" value="Genomic_DNA"/>
</dbReference>
<comment type="cofactor">
    <cofactor evidence="1">
        <name>Zn(2+)</name>
        <dbReference type="ChEBI" id="CHEBI:29105"/>
    </cofactor>
</comment>
<dbReference type="GeneID" id="37018498"/>
<feature type="region of interest" description="Disordered" evidence="2">
    <location>
        <begin position="376"/>
        <end position="397"/>
    </location>
</feature>
<dbReference type="PROSITE" id="PS51365">
    <property type="entry name" value="RENAL_DIPEPTIDASE_2"/>
    <property type="match status" value="1"/>
</dbReference>
<keyword evidence="4" id="KW-1185">Reference proteome</keyword>
<evidence type="ECO:0000313" key="4">
    <source>
        <dbReference type="Proteomes" id="UP000245771"/>
    </source>
</evidence>
<keyword evidence="1" id="KW-0224">Dipeptidase</keyword>
<dbReference type="RefSeq" id="XP_025353043.1">
    <property type="nucleotide sequence ID" value="XM_025496717.1"/>
</dbReference>
<dbReference type="Gene3D" id="3.20.20.140">
    <property type="entry name" value="Metal-dependent hydrolases"/>
    <property type="match status" value="1"/>
</dbReference>
<dbReference type="SUPFAM" id="SSF51556">
    <property type="entry name" value="Metallo-dependent hydrolases"/>
    <property type="match status" value="1"/>
</dbReference>
<dbReference type="STRING" id="1280837.A0A316V8D5"/>
<dbReference type="OrthoDB" id="445695at2759"/>